<sequence>MFYQINIIIYMNKGLLLLLLVIGIILVVIELSKSDKKEVQEKIVYRYIPRTFDEEQNEPVYPSDIFRAMFTQPSTWIGETTDLDTRKRESINRFFISQM</sequence>
<organism evidence="1">
    <name type="scientific">Catovirus CTV1</name>
    <dbReference type="NCBI Taxonomy" id="1977631"/>
    <lineage>
        <taxon>Viruses</taxon>
        <taxon>Varidnaviria</taxon>
        <taxon>Bamfordvirae</taxon>
        <taxon>Nucleocytoviricota</taxon>
        <taxon>Megaviricetes</taxon>
        <taxon>Imitervirales</taxon>
        <taxon>Mimiviridae</taxon>
        <taxon>Klosneuvirinae</taxon>
        <taxon>Catovirus</taxon>
    </lineage>
</organism>
<dbReference type="EMBL" id="KY684084">
    <property type="protein sequence ID" value="ARF09328.1"/>
    <property type="molecule type" value="Genomic_DNA"/>
</dbReference>
<proteinExistence type="predicted"/>
<reference evidence="1" key="1">
    <citation type="journal article" date="2017" name="Science">
        <title>Giant viruses with an expanded complement of translation system components.</title>
        <authorList>
            <person name="Schulz F."/>
            <person name="Yutin N."/>
            <person name="Ivanova N.N."/>
            <person name="Ortega D.R."/>
            <person name="Lee T.K."/>
            <person name="Vierheilig J."/>
            <person name="Daims H."/>
            <person name="Horn M."/>
            <person name="Wagner M."/>
            <person name="Jensen G.J."/>
            <person name="Kyrpides N.C."/>
            <person name="Koonin E.V."/>
            <person name="Woyke T."/>
        </authorList>
    </citation>
    <scope>NUCLEOTIDE SEQUENCE</scope>
    <source>
        <strain evidence="1">CTV1</strain>
    </source>
</reference>
<evidence type="ECO:0000313" key="1">
    <source>
        <dbReference type="EMBL" id="ARF09328.1"/>
    </source>
</evidence>
<name>A0A1V0SCE1_9VIRU</name>
<accession>A0A1V0SCE1</accession>
<gene>
    <name evidence="1" type="ORF">Catovirus_2_277</name>
</gene>
<protein>
    <submittedName>
        <fullName evidence="1">Uncharacterized protein</fullName>
    </submittedName>
</protein>